<comment type="caution">
    <text evidence="1">The sequence shown here is derived from an EMBL/GenBank/DDBJ whole genome shotgun (WGS) entry which is preliminary data.</text>
</comment>
<evidence type="ECO:0000313" key="1">
    <source>
        <dbReference type="EMBL" id="KKK97270.1"/>
    </source>
</evidence>
<feature type="non-terminal residue" evidence="1">
    <location>
        <position position="1"/>
    </location>
</feature>
<reference evidence="1" key="1">
    <citation type="journal article" date="2015" name="Nature">
        <title>Complex archaea that bridge the gap between prokaryotes and eukaryotes.</title>
        <authorList>
            <person name="Spang A."/>
            <person name="Saw J.H."/>
            <person name="Jorgensen S.L."/>
            <person name="Zaremba-Niedzwiedzka K."/>
            <person name="Martijn J."/>
            <person name="Lind A.E."/>
            <person name="van Eijk R."/>
            <person name="Schleper C."/>
            <person name="Guy L."/>
            <person name="Ettema T.J."/>
        </authorList>
    </citation>
    <scope>NUCLEOTIDE SEQUENCE</scope>
</reference>
<proteinExistence type="predicted"/>
<feature type="non-terminal residue" evidence="1">
    <location>
        <position position="449"/>
    </location>
</feature>
<accession>A0A0F9AG49</accession>
<dbReference type="AlphaFoldDB" id="A0A0F9AG49"/>
<dbReference type="EMBL" id="LAZR01046124">
    <property type="protein sequence ID" value="KKK97270.1"/>
    <property type="molecule type" value="Genomic_DNA"/>
</dbReference>
<sequence length="449" mass="50598">HERLQQNTIPDSGFSGYILNIKNERKYPPVASRDNLKQDSFDRLEKVIRADLEKFYSKIDVRTIAEYNASSQKYFIENLPSGGFQDVMPQSTINFNKLLGVRVFTFVNKPKEEDEHNYAHSDLNKFFEKNVQILCNYNKTMKRINKVIEHSSNIVVAVPDGNKHDRHSSLWIMEQAGIQSVSDYMKAKNIKVPRNGKLGDVAVRFGGFRINIEQMDLDDLTSNCIRIPKEQLIESSIREFSEYLTSDELELKVLIVISFIFVPLLMWGMQGGIQVLTQVAITSDSEGEILYITNEDLSFPNVTLLENYSLPFDFDDKTKDTNVTSLNLGEFLVASVKNEVTKVESSSLFGMTIIDDLSYNEVLNLTQKGDVKYWLRIKSGFASNYEDLGGTIDLELQYLTSGILGPTLIQAGIAQILVQPPFTIVEKFTGLETKAIAIEGDTGSGTGFG</sequence>
<gene>
    <name evidence="1" type="ORF">LCGC14_2654430</name>
</gene>
<organism evidence="1">
    <name type="scientific">marine sediment metagenome</name>
    <dbReference type="NCBI Taxonomy" id="412755"/>
    <lineage>
        <taxon>unclassified sequences</taxon>
        <taxon>metagenomes</taxon>
        <taxon>ecological metagenomes</taxon>
    </lineage>
</organism>
<protein>
    <submittedName>
        <fullName evidence="1">Uncharacterized protein</fullName>
    </submittedName>
</protein>
<name>A0A0F9AG49_9ZZZZ</name>